<sequence>MVMMLRCAQGEGVSVMGEVGAPRRIEGGRWVVSRAWVMEFTGASAATVHRWYIQRDRYPEERRFPEVACTVDRTHFYDQEAVEAWWSAWREDVGTGRLRAAGRRPGDGRGNQGGGHGRAQRDRAVAIVLAELRQAGGYRRGMAARLAREHGGSERSWQRAMTEARAQYEDEHGQDPGGQDDGQDGAEPVLQPSL</sequence>
<proteinExistence type="predicted"/>
<dbReference type="AlphaFoldDB" id="A0A081XIQ6"/>
<feature type="compositionally biased region" description="Gly residues" evidence="1">
    <location>
        <begin position="108"/>
        <end position="117"/>
    </location>
</feature>
<accession>A0A081XIQ6</accession>
<feature type="region of interest" description="Disordered" evidence="1">
    <location>
        <begin position="146"/>
        <end position="194"/>
    </location>
</feature>
<name>A0A081XIQ6_STRTO</name>
<feature type="region of interest" description="Disordered" evidence="1">
    <location>
        <begin position="98"/>
        <end position="120"/>
    </location>
</feature>
<protein>
    <submittedName>
        <fullName evidence="2">Uncharacterized protein</fullName>
    </submittedName>
</protein>
<evidence type="ECO:0000313" key="3">
    <source>
        <dbReference type="Proteomes" id="UP000028341"/>
    </source>
</evidence>
<dbReference type="EMBL" id="JFCB01000043">
    <property type="protein sequence ID" value="KES03429.1"/>
    <property type="molecule type" value="Genomic_DNA"/>
</dbReference>
<keyword evidence="3" id="KW-1185">Reference proteome</keyword>
<dbReference type="eggNOG" id="ENOG5032F9H">
    <property type="taxonomic scope" value="Bacteria"/>
</dbReference>
<gene>
    <name evidence="2" type="ORF">BU52_30810</name>
</gene>
<evidence type="ECO:0000256" key="1">
    <source>
        <dbReference type="SAM" id="MobiDB-lite"/>
    </source>
</evidence>
<reference evidence="2 3" key="1">
    <citation type="submission" date="2014-02" db="EMBL/GenBank/DDBJ databases">
        <title>The genome announcement of Streptomyces toyocaensis NRRL15009.</title>
        <authorList>
            <person name="Hong H.-J."/>
            <person name="Kwun M.J."/>
        </authorList>
    </citation>
    <scope>NUCLEOTIDE SEQUENCE [LARGE SCALE GENOMIC DNA]</scope>
    <source>
        <strain evidence="2 3">NRRL 15009</strain>
    </source>
</reference>
<dbReference type="Proteomes" id="UP000028341">
    <property type="component" value="Unassembled WGS sequence"/>
</dbReference>
<comment type="caution">
    <text evidence="2">The sequence shown here is derived from an EMBL/GenBank/DDBJ whole genome shotgun (WGS) entry which is preliminary data.</text>
</comment>
<organism evidence="2 3">
    <name type="scientific">Streptomyces toyocaensis</name>
    <dbReference type="NCBI Taxonomy" id="55952"/>
    <lineage>
        <taxon>Bacteria</taxon>
        <taxon>Bacillati</taxon>
        <taxon>Actinomycetota</taxon>
        <taxon>Actinomycetes</taxon>
        <taxon>Kitasatosporales</taxon>
        <taxon>Streptomycetaceae</taxon>
        <taxon>Streptomyces</taxon>
    </lineage>
</organism>
<evidence type="ECO:0000313" key="2">
    <source>
        <dbReference type="EMBL" id="KES03429.1"/>
    </source>
</evidence>
<feature type="compositionally biased region" description="Basic and acidic residues" evidence="1">
    <location>
        <begin position="146"/>
        <end position="157"/>
    </location>
</feature>